<dbReference type="Proteomes" id="UP000270025">
    <property type="component" value="Chromosome"/>
</dbReference>
<dbReference type="RefSeq" id="WP_126404453.1">
    <property type="nucleotide sequence ID" value="NZ_LR134266.1"/>
</dbReference>
<protein>
    <recommendedName>
        <fullName evidence="4">YkoY family integral membrane protein</fullName>
    </recommendedName>
</protein>
<feature type="transmembrane region" description="Helical" evidence="1">
    <location>
        <begin position="166"/>
        <end position="187"/>
    </location>
</feature>
<evidence type="ECO:0000313" key="2">
    <source>
        <dbReference type="EMBL" id="VED67446.1"/>
    </source>
</evidence>
<gene>
    <name evidence="2" type="ORF">NCTC3166_01270</name>
</gene>
<dbReference type="AlphaFoldDB" id="A0A3S4NDP3"/>
<feature type="transmembrane region" description="Helical" evidence="1">
    <location>
        <begin position="272"/>
        <end position="295"/>
    </location>
</feature>
<dbReference type="EMBL" id="LR134266">
    <property type="protein sequence ID" value="VED67446.1"/>
    <property type="molecule type" value="Genomic_DNA"/>
</dbReference>
<accession>A0A3S4NDP3</accession>
<keyword evidence="1" id="KW-0812">Transmembrane</keyword>
<keyword evidence="1" id="KW-0472">Membrane</keyword>
<organism evidence="2 3">
    <name type="scientific">Streptococcus viridans</name>
    <dbReference type="NCBI Taxonomy" id="78535"/>
    <lineage>
        <taxon>Bacteria</taxon>
        <taxon>Bacillati</taxon>
        <taxon>Bacillota</taxon>
        <taxon>Bacilli</taxon>
        <taxon>Lactobacillales</taxon>
        <taxon>Streptococcaceae</taxon>
        <taxon>Streptococcus</taxon>
    </lineage>
</organism>
<name>A0A3S4NDP3_9STRE</name>
<evidence type="ECO:0008006" key="4">
    <source>
        <dbReference type="Google" id="ProtNLM"/>
    </source>
</evidence>
<proteinExistence type="predicted"/>
<dbReference type="KEGG" id="svf:NCTC3166_01270"/>
<evidence type="ECO:0000256" key="1">
    <source>
        <dbReference type="SAM" id="Phobius"/>
    </source>
</evidence>
<keyword evidence="3" id="KW-1185">Reference proteome</keyword>
<keyword evidence="1" id="KW-1133">Transmembrane helix</keyword>
<reference evidence="2 3" key="1">
    <citation type="submission" date="2018-12" db="EMBL/GenBank/DDBJ databases">
        <authorList>
            <consortium name="Pathogen Informatics"/>
        </authorList>
    </citation>
    <scope>NUCLEOTIDE SEQUENCE [LARGE SCALE GENOMIC DNA]</scope>
    <source>
        <strain evidence="2 3">NCTC3166</strain>
    </source>
</reference>
<feature type="transmembrane region" description="Helical" evidence="1">
    <location>
        <begin position="219"/>
        <end position="238"/>
    </location>
</feature>
<evidence type="ECO:0000313" key="3">
    <source>
        <dbReference type="Proteomes" id="UP000270025"/>
    </source>
</evidence>
<sequence length="308" mass="33731">MKDFERHQLATELGFQYDPETSSIYGENSGYFFLMKETDTKNVFTIALSVSRDDAEEAAAQLHQMVKESSVLKSISLNQYVTTFTVKAGMTKAKTVENIHQAVTEILEFLQTNGFYTVCGYSGEKGPVGLYQIGDSLFLMNEENYQIVSSQLKIETDSYNSQKENVLLGTVGAFIGAIIGGAVTLFIARLGYVAFYAGFILGICVVKGYEILGKKFSKLGAVISSILLLVTIVLVHQFDYALEAVKQLGLDFSDGFDLINSLVLNGEAPEKYFFNFFMLAVFTIIGGGVAISSALSTQKTRGIARKIG</sequence>
<feature type="transmembrane region" description="Helical" evidence="1">
    <location>
        <begin position="193"/>
        <end position="212"/>
    </location>
</feature>